<dbReference type="InParanoid" id="A0A5E4F8P7"/>
<dbReference type="PANTHER" id="PTHR45931:SF16">
    <property type="entry name" value="RING_U-BOX SUPERFAMILY PROTEIN"/>
    <property type="match status" value="1"/>
</dbReference>
<organism evidence="7 8">
    <name type="scientific">Prunus dulcis</name>
    <name type="common">Almond</name>
    <name type="synonym">Amygdalus dulcis</name>
    <dbReference type="NCBI Taxonomy" id="3755"/>
    <lineage>
        <taxon>Eukaryota</taxon>
        <taxon>Viridiplantae</taxon>
        <taxon>Streptophyta</taxon>
        <taxon>Embryophyta</taxon>
        <taxon>Tracheophyta</taxon>
        <taxon>Spermatophyta</taxon>
        <taxon>Magnoliopsida</taxon>
        <taxon>eudicotyledons</taxon>
        <taxon>Gunneridae</taxon>
        <taxon>Pentapetalae</taxon>
        <taxon>rosids</taxon>
        <taxon>fabids</taxon>
        <taxon>Rosales</taxon>
        <taxon>Rosaceae</taxon>
        <taxon>Amygdaloideae</taxon>
        <taxon>Amygdaleae</taxon>
        <taxon>Prunus</taxon>
    </lineage>
</organism>
<dbReference type="GO" id="GO:0061630">
    <property type="term" value="F:ubiquitin protein ligase activity"/>
    <property type="evidence" value="ECO:0007669"/>
    <property type="project" value="TreeGrafter"/>
</dbReference>
<dbReference type="Pfam" id="PF13639">
    <property type="entry name" value="zf-RING_2"/>
    <property type="match status" value="1"/>
</dbReference>
<dbReference type="SUPFAM" id="SSF57850">
    <property type="entry name" value="RING/U-box"/>
    <property type="match status" value="1"/>
</dbReference>
<evidence type="ECO:0000256" key="1">
    <source>
        <dbReference type="ARBA" id="ARBA00022723"/>
    </source>
</evidence>
<evidence type="ECO:0000313" key="8">
    <source>
        <dbReference type="Proteomes" id="UP000327085"/>
    </source>
</evidence>
<feature type="domain" description="RING-type" evidence="5">
    <location>
        <begin position="262"/>
        <end position="303"/>
    </location>
</feature>
<dbReference type="GO" id="GO:0005634">
    <property type="term" value="C:nucleus"/>
    <property type="evidence" value="ECO:0007669"/>
    <property type="project" value="TreeGrafter"/>
</dbReference>
<dbReference type="GO" id="GO:0006511">
    <property type="term" value="P:ubiquitin-dependent protein catabolic process"/>
    <property type="evidence" value="ECO:0007669"/>
    <property type="project" value="TreeGrafter"/>
</dbReference>
<evidence type="ECO:0000313" key="6">
    <source>
        <dbReference type="EMBL" id="KAI5328691.1"/>
    </source>
</evidence>
<dbReference type="InterPro" id="IPR013083">
    <property type="entry name" value="Znf_RING/FYVE/PHD"/>
</dbReference>
<dbReference type="PANTHER" id="PTHR45931">
    <property type="entry name" value="SI:CH211-59O9.10"/>
    <property type="match status" value="1"/>
</dbReference>
<dbReference type="PROSITE" id="PS50089">
    <property type="entry name" value="ZF_RING_2"/>
    <property type="match status" value="1"/>
</dbReference>
<dbReference type="CDD" id="cd16454">
    <property type="entry name" value="RING-H2_PA-TM-RING"/>
    <property type="match status" value="1"/>
</dbReference>
<keyword evidence="9" id="KW-1185">Reference proteome</keyword>
<dbReference type="AlphaFoldDB" id="A0A5E4F8P7"/>
<keyword evidence="2 4" id="KW-0863">Zinc-finger</keyword>
<sequence length="309" mass="35081">MQALIPRRSDVPEYSVFVKVENRGFPDHESLSIPHSQVSIAWKFIRSHRCSSDTGPDTRPIIDVNTWYESNEKYPFELFTSNNTCNIISNMLSRIDIPFPLDRLRWRKRYIGNTEPLEDVEAMTRKIVLVVKAMASQAASHSGLGRLDILVTVEEEIILPQTQYQLMQLEVLVEDLRQGLASLRQGYVDDFRRLQGLQDLELRLLTERNQLFRRAAAALLTEEAAVRESLDEAAVLLRPKPASKASVEALEKLVFQGGGGECVFCLEKMVSGDQVTRLPCSHVFHGDCVVEWLKLGHTCPVCRFKLPTD</sequence>
<keyword evidence="1" id="KW-0479">Metal-binding</keyword>
<evidence type="ECO:0000313" key="7">
    <source>
        <dbReference type="EMBL" id="VVA23459.1"/>
    </source>
</evidence>
<keyword evidence="3" id="KW-0862">Zinc</keyword>
<dbReference type="EMBL" id="JAJFAZ020000005">
    <property type="protein sequence ID" value="KAI5328691.1"/>
    <property type="molecule type" value="Genomic_DNA"/>
</dbReference>
<reference evidence="6 9" key="3">
    <citation type="journal article" date="2022" name="G3 (Bethesda)">
        <title>Whole-genome sequence and methylome profiling of the almond [Prunus dulcis (Mill.) D.A. Webb] cultivar 'Nonpareil'.</title>
        <authorList>
            <person name="D'Amico-Willman K.M."/>
            <person name="Ouma W.Z."/>
            <person name="Meulia T."/>
            <person name="Sideli G.M."/>
            <person name="Gradziel T.M."/>
            <person name="Fresnedo-Ramirez J."/>
        </authorList>
    </citation>
    <scope>NUCLEOTIDE SEQUENCE [LARGE SCALE GENOMIC DNA]</scope>
    <source>
        <strain evidence="6">Clone GOH B32 T37-40</strain>
    </source>
</reference>
<evidence type="ECO:0000256" key="4">
    <source>
        <dbReference type="PROSITE-ProRule" id="PRU00175"/>
    </source>
</evidence>
<dbReference type="InterPro" id="IPR051834">
    <property type="entry name" value="RING_finger_E3_ligase"/>
</dbReference>
<dbReference type="SMART" id="SM00184">
    <property type="entry name" value="RING"/>
    <property type="match status" value="1"/>
</dbReference>
<evidence type="ECO:0000313" key="9">
    <source>
        <dbReference type="Proteomes" id="UP001054821"/>
    </source>
</evidence>
<name>A0A5E4F8P7_PRUDU</name>
<dbReference type="InterPro" id="IPR001841">
    <property type="entry name" value="Znf_RING"/>
</dbReference>
<evidence type="ECO:0000256" key="3">
    <source>
        <dbReference type="ARBA" id="ARBA00022833"/>
    </source>
</evidence>
<gene>
    <name evidence="7" type="ORF">ALMOND_2B002944</name>
    <name evidence="6" type="ORF">L3X38_028088</name>
</gene>
<protein>
    <submittedName>
        <fullName evidence="7">PREDICTED: E3</fullName>
    </submittedName>
</protein>
<dbReference type="OMA" id="QILEYTH"/>
<dbReference type="GO" id="GO:0008270">
    <property type="term" value="F:zinc ion binding"/>
    <property type="evidence" value="ECO:0007669"/>
    <property type="project" value="UniProtKB-KW"/>
</dbReference>
<reference evidence="7" key="1">
    <citation type="submission" date="2019-07" db="EMBL/GenBank/DDBJ databases">
        <authorList>
            <person name="Alioto T."/>
            <person name="Alioto T."/>
            <person name="Gomez Garrido J."/>
        </authorList>
    </citation>
    <scope>NUCLEOTIDE SEQUENCE</scope>
</reference>
<dbReference type="Proteomes" id="UP001054821">
    <property type="component" value="Chromosome 5"/>
</dbReference>
<dbReference type="EMBL" id="CABIKO010000071">
    <property type="protein sequence ID" value="VVA23459.1"/>
    <property type="molecule type" value="Genomic_DNA"/>
</dbReference>
<dbReference type="Proteomes" id="UP000327085">
    <property type="component" value="Chromosome 5"/>
</dbReference>
<dbReference type="Gramene" id="VVA23459">
    <property type="protein sequence ID" value="VVA23459"/>
    <property type="gene ID" value="Prudul26B002944"/>
</dbReference>
<reference evidence="8" key="2">
    <citation type="journal article" date="2020" name="Plant J.">
        <title>Transposons played a major role in the diversification between the closely related almond and peach genomes: results from the almond genome sequence.</title>
        <authorList>
            <person name="Alioto T."/>
            <person name="Alexiou K.G."/>
            <person name="Bardil A."/>
            <person name="Barteri F."/>
            <person name="Castanera R."/>
            <person name="Cruz F."/>
            <person name="Dhingra A."/>
            <person name="Duval H."/>
            <person name="Fernandez I Marti A."/>
            <person name="Frias L."/>
            <person name="Galan B."/>
            <person name="Garcia J.L."/>
            <person name="Howad W."/>
            <person name="Gomez-Garrido J."/>
            <person name="Gut M."/>
            <person name="Julca I."/>
            <person name="Morata J."/>
            <person name="Puigdomenech P."/>
            <person name="Ribeca P."/>
            <person name="Rubio Cabetas M.J."/>
            <person name="Vlasova A."/>
            <person name="Wirthensohn M."/>
            <person name="Garcia-Mas J."/>
            <person name="Gabaldon T."/>
            <person name="Casacuberta J.M."/>
            <person name="Arus P."/>
        </authorList>
    </citation>
    <scope>NUCLEOTIDE SEQUENCE [LARGE SCALE GENOMIC DNA]</scope>
    <source>
        <strain evidence="8">cv. Texas</strain>
    </source>
</reference>
<evidence type="ECO:0000259" key="5">
    <source>
        <dbReference type="PROSITE" id="PS50089"/>
    </source>
</evidence>
<accession>A0A5E4F8P7</accession>
<dbReference type="Gene3D" id="3.30.40.10">
    <property type="entry name" value="Zinc/RING finger domain, C3HC4 (zinc finger)"/>
    <property type="match status" value="1"/>
</dbReference>
<proteinExistence type="predicted"/>
<evidence type="ECO:0000256" key="2">
    <source>
        <dbReference type="ARBA" id="ARBA00022771"/>
    </source>
</evidence>